<dbReference type="EMBL" id="JX867715">
    <property type="protein sequence ID" value="AFU62570.1"/>
    <property type="molecule type" value="Genomic_DNA"/>
</dbReference>
<evidence type="ECO:0000313" key="2">
    <source>
        <dbReference type="Proteomes" id="UP000243552"/>
    </source>
</evidence>
<proteinExistence type="predicted"/>
<organism evidence="1 2">
    <name type="scientific">Escherichia phage NJ01</name>
    <dbReference type="NCBI Taxonomy" id="1237159"/>
    <lineage>
        <taxon>Viruses</taxon>
        <taxon>Duplodnaviria</taxon>
        <taxon>Heunggongvirae</taxon>
        <taxon>Uroviricota</taxon>
        <taxon>Caudoviricetes</taxon>
        <taxon>Mktvariviridae</taxon>
        <taxon>Gordonclarkvirinae</taxon>
        <taxon>Kuravirus</taxon>
        <taxon>Kuravirus NJ01</taxon>
    </lineage>
</organism>
<gene>
    <name evidence="1" type="ORF">NJ01_132</name>
</gene>
<dbReference type="KEGG" id="vg:13826610"/>
<dbReference type="GO" id="GO:0016740">
    <property type="term" value="F:transferase activity"/>
    <property type="evidence" value="ECO:0007669"/>
    <property type="project" value="UniProtKB-KW"/>
</dbReference>
<keyword evidence="1" id="KW-0808">Transferase</keyword>
<dbReference type="OrthoDB" id="34577at10239"/>
<keyword evidence="2" id="KW-1185">Reference proteome</keyword>
<dbReference type="Proteomes" id="UP000243552">
    <property type="component" value="Segment"/>
</dbReference>
<dbReference type="GeneID" id="13826610"/>
<reference evidence="1 2" key="1">
    <citation type="journal article" date="2012" name="J. Virol.">
        <title>Complete Genome Sequence of the Novel Lytic Avian Pathogenic Coliphage NJ01.</title>
        <authorList>
            <person name="Li Y."/>
            <person name="Chen M."/>
            <person name="Tang F."/>
            <person name="Yao H."/>
            <person name="Lu C."/>
            <person name="Zhang W."/>
        </authorList>
    </citation>
    <scope>NUCLEOTIDE SEQUENCE [LARGE SCALE GENOMIC DNA]</scope>
</reference>
<evidence type="ECO:0000313" key="1">
    <source>
        <dbReference type="EMBL" id="AFU62570.1"/>
    </source>
</evidence>
<accession>K4I3W5</accession>
<dbReference type="RefSeq" id="YP_006906176.1">
    <property type="nucleotide sequence ID" value="NC_018835.1"/>
</dbReference>
<sequence length="72" mass="8284">MNMNIEKKVVDEAVQLRSLETHDVFVWGGSLFQKSAYAVEGGVRCFNIFNNEMQILPNFAHVNKLIHLSIYQ</sequence>
<name>K4I3W5_9CAUD</name>
<protein>
    <submittedName>
        <fullName evidence="1">Putative two-domain glycosyltransferase</fullName>
    </submittedName>
</protein>